<accession>A0A8X6YJ58</accession>
<proteinExistence type="predicted"/>
<gene>
    <name evidence="1" type="ORF">TNIN_433111</name>
</gene>
<dbReference type="EMBL" id="BMAV01019457">
    <property type="protein sequence ID" value="GFY72459.1"/>
    <property type="molecule type" value="Genomic_DNA"/>
</dbReference>
<evidence type="ECO:0000313" key="2">
    <source>
        <dbReference type="Proteomes" id="UP000886998"/>
    </source>
</evidence>
<evidence type="ECO:0000313" key="1">
    <source>
        <dbReference type="EMBL" id="GFY72459.1"/>
    </source>
</evidence>
<dbReference type="Proteomes" id="UP000886998">
    <property type="component" value="Unassembled WGS sequence"/>
</dbReference>
<organism evidence="1 2">
    <name type="scientific">Trichonephila inaurata madagascariensis</name>
    <dbReference type="NCBI Taxonomy" id="2747483"/>
    <lineage>
        <taxon>Eukaryota</taxon>
        <taxon>Metazoa</taxon>
        <taxon>Ecdysozoa</taxon>
        <taxon>Arthropoda</taxon>
        <taxon>Chelicerata</taxon>
        <taxon>Arachnida</taxon>
        <taxon>Araneae</taxon>
        <taxon>Araneomorphae</taxon>
        <taxon>Entelegynae</taxon>
        <taxon>Araneoidea</taxon>
        <taxon>Nephilidae</taxon>
        <taxon>Trichonephila</taxon>
        <taxon>Trichonephila inaurata</taxon>
    </lineage>
</organism>
<name>A0A8X6YJ58_9ARAC</name>
<dbReference type="AlphaFoldDB" id="A0A8X6YJ58"/>
<sequence length="117" mass="13606">MISPDLDANQKRILVDVLQEYLEAFKDKKNETPQITVNHRINTGDTLPVRQRAYRVSQQSALRLQEYDLEIVYKRGKKHKDADSLSRNNAEDEVFPYAQKTNLASFSDIAEKKRKDP</sequence>
<protein>
    <submittedName>
        <fullName evidence="1">Uncharacterized protein</fullName>
    </submittedName>
</protein>
<comment type="caution">
    <text evidence="1">The sequence shown here is derived from an EMBL/GenBank/DDBJ whole genome shotgun (WGS) entry which is preliminary data.</text>
</comment>
<reference evidence="1" key="1">
    <citation type="submission" date="2020-08" db="EMBL/GenBank/DDBJ databases">
        <title>Multicomponent nature underlies the extraordinary mechanical properties of spider dragline silk.</title>
        <authorList>
            <person name="Kono N."/>
            <person name="Nakamura H."/>
            <person name="Mori M."/>
            <person name="Yoshida Y."/>
            <person name="Ohtoshi R."/>
            <person name="Malay A.D."/>
            <person name="Moran D.A.P."/>
            <person name="Tomita M."/>
            <person name="Numata K."/>
            <person name="Arakawa K."/>
        </authorList>
    </citation>
    <scope>NUCLEOTIDE SEQUENCE</scope>
</reference>
<keyword evidence="2" id="KW-1185">Reference proteome</keyword>